<reference evidence="1 2" key="2">
    <citation type="journal article" date="2008" name="BMC Genomics">
        <title>Architecture of thermal adaptation in an Exiguobacterium sibiricum strain isolated from 3 million year old permafrost: a genome and transcriptome approach.</title>
        <authorList>
            <person name="Rodrigues D.F."/>
            <person name="Ivanova N."/>
            <person name="He Z."/>
            <person name="Huebner M."/>
            <person name="Zhou J."/>
            <person name="Tiedje J.M."/>
        </authorList>
    </citation>
    <scope>NUCLEOTIDE SEQUENCE [LARGE SCALE GENOMIC DNA]</scope>
    <source>
        <strain evidence="2">DSM 17290 / CIP 109462 / JCM 13490 / 255-15</strain>
    </source>
</reference>
<reference evidence="1 2" key="1">
    <citation type="journal article" date="2006" name="Extremophiles">
        <title>Characterization of Exiguobacterium isolates from the Siberian permafrost. Description of Exiguobacterium sibiricum sp. nov.</title>
        <authorList>
            <person name="Rodrigues D.F."/>
            <person name="Goris J."/>
            <person name="Vishnivetskaya T."/>
            <person name="Gilichinsky D."/>
            <person name="Thomashow M.F."/>
            <person name="Tiedje J.M."/>
        </authorList>
    </citation>
    <scope>NUCLEOTIDE SEQUENCE [LARGE SCALE GENOMIC DNA]</scope>
    <source>
        <strain evidence="2">DSM 17290 / CIP 109462 / JCM 13490 / 255-15</strain>
    </source>
</reference>
<accession>B1YM72</accession>
<dbReference type="Proteomes" id="UP000001681">
    <property type="component" value="Chromosome"/>
</dbReference>
<dbReference type="OrthoDB" id="2353504at2"/>
<protein>
    <submittedName>
        <fullName evidence="1">Uncharacterized protein</fullName>
    </submittedName>
</protein>
<reference evidence="2" key="3">
    <citation type="submission" date="2008-04" db="EMBL/GenBank/DDBJ databases">
        <title>Complete sequence of chromosome of Exiguobacterium sibiricum 255-15.</title>
        <authorList>
            <consortium name="US DOE Joint Genome Institute"/>
            <person name="Copeland A."/>
            <person name="Lucas S."/>
            <person name="Lapidus A."/>
            <person name="Glavina del Rio T."/>
            <person name="Dalin E."/>
            <person name="Tice H."/>
            <person name="Bruce D."/>
            <person name="Goodwin L."/>
            <person name="Pitluck S."/>
            <person name="Kiss H."/>
            <person name="Chertkov O."/>
            <person name="Monk C."/>
            <person name="Brettin T."/>
            <person name="Detter J.C."/>
            <person name="Han C."/>
            <person name="Kuske C.R."/>
            <person name="Schmutz J."/>
            <person name="Larimer F."/>
            <person name="Land M."/>
            <person name="Hauser L."/>
            <person name="Kyrpides N."/>
            <person name="Mikhailova N."/>
            <person name="Vishnivetskaya T."/>
            <person name="Rodrigues D.F."/>
            <person name="Gilichinsky D."/>
            <person name="Tiedje J."/>
            <person name="Richardson P."/>
        </authorList>
    </citation>
    <scope>NUCLEOTIDE SEQUENCE [LARGE SCALE GENOMIC DNA]</scope>
    <source>
        <strain evidence="2">DSM 17290 / CIP 109462 / JCM 13490 / 255-15</strain>
    </source>
</reference>
<dbReference type="STRING" id="262543.Exig_2581"/>
<evidence type="ECO:0000313" key="2">
    <source>
        <dbReference type="Proteomes" id="UP000001681"/>
    </source>
</evidence>
<dbReference type="HOGENOM" id="CLU_2273191_0_0_9"/>
<sequence length="102" mass="11930">MDEKVVKLKASCLSFIETLFPEEHFEFVEHTILPDAFGKSGTHLTFKSDERELKLSFVDQAHSRFERVFLAEKTPESPFFSRMMEATYEDGQLYIHHVLKSD</sequence>
<dbReference type="RefSeq" id="WP_012371446.1">
    <property type="nucleotide sequence ID" value="NC_010556.1"/>
</dbReference>
<keyword evidence="2" id="KW-1185">Reference proteome</keyword>
<gene>
    <name evidence="1" type="ordered locus">Exig_2581</name>
</gene>
<name>B1YM72_EXIS2</name>
<evidence type="ECO:0000313" key="1">
    <source>
        <dbReference type="EMBL" id="ACB62030.1"/>
    </source>
</evidence>
<organism evidence="1 2">
    <name type="scientific">Exiguobacterium sibiricum (strain DSM 17290 / CCUG 55495 / CIP 109462 / JCM 13490 / 255-15)</name>
    <dbReference type="NCBI Taxonomy" id="262543"/>
    <lineage>
        <taxon>Bacteria</taxon>
        <taxon>Bacillati</taxon>
        <taxon>Bacillota</taxon>
        <taxon>Bacilli</taxon>
        <taxon>Bacillales</taxon>
        <taxon>Bacillales Family XII. Incertae Sedis</taxon>
        <taxon>Exiguobacterium</taxon>
    </lineage>
</organism>
<dbReference type="EMBL" id="CP001022">
    <property type="protein sequence ID" value="ACB62030.1"/>
    <property type="molecule type" value="Genomic_DNA"/>
</dbReference>
<proteinExistence type="predicted"/>
<dbReference type="AlphaFoldDB" id="B1YM72"/>
<dbReference type="KEGG" id="esi:Exig_2581"/>